<dbReference type="InterPro" id="IPR025184">
    <property type="entry name" value="AadA_C"/>
</dbReference>
<dbReference type="Pfam" id="PF13427">
    <property type="entry name" value="AadA_C"/>
    <property type="match status" value="1"/>
</dbReference>
<evidence type="ECO:0000256" key="2">
    <source>
        <dbReference type="ARBA" id="ARBA00023251"/>
    </source>
</evidence>
<keyword evidence="2 4" id="KW-0046">Antibiotic resistance</keyword>
<comment type="caution">
    <text evidence="7">The sequence shown here is derived from an EMBL/GenBank/DDBJ whole genome shotgun (WGS) entry which is preliminary data.</text>
</comment>
<accession>A0A7U9P591</accession>
<keyword evidence="1 4" id="KW-0808">Transferase</keyword>
<dbReference type="InterPro" id="IPR043519">
    <property type="entry name" value="NT_sf"/>
</dbReference>
<keyword evidence="4" id="KW-0067">ATP-binding</keyword>
<evidence type="ECO:0000313" key="7">
    <source>
        <dbReference type="EMBL" id="ESU71352.1"/>
    </source>
</evidence>
<dbReference type="InterPro" id="IPR024172">
    <property type="entry name" value="AadA/Aad9"/>
</dbReference>
<dbReference type="CDD" id="cd05403">
    <property type="entry name" value="NT_KNTase_like"/>
    <property type="match status" value="1"/>
</dbReference>
<dbReference type="Gene3D" id="3.30.460.10">
    <property type="entry name" value="Beta Polymerase, domain 2"/>
    <property type="match status" value="1"/>
</dbReference>
<sequence length="265" mass="30759">MAYNWVTCPSDIRNFVFRILSETKEIVKQDFIGFYIHGSLAMGGFNPNSSDIDILVITSKSMTIENKRKLAKLFLSCSNNPFPVEISFLNEEQLKNWRHPCPFDFHYSEFWRERYEDDLVTGSYQYLNGDIKTDADLAAHLTITTNRGVCVEGKPIEEVFPSIPRSHYISSIMGDFQDCLENIEEDPIYCTLNLIRVFWYLKEGIISSKLEAGNWALLTFPREIKNTIKKVVNSYANEHDTYDFERDELLILKNYISSNVQELLS</sequence>
<proteinExistence type="predicted"/>
<evidence type="ECO:0000259" key="5">
    <source>
        <dbReference type="Pfam" id="PF01909"/>
    </source>
</evidence>
<evidence type="ECO:0000256" key="1">
    <source>
        <dbReference type="ARBA" id="ARBA00022679"/>
    </source>
</evidence>
<dbReference type="GO" id="GO:0046677">
    <property type="term" value="P:response to antibiotic"/>
    <property type="evidence" value="ECO:0007669"/>
    <property type="project" value="UniProtKB-KW"/>
</dbReference>
<dbReference type="InterPro" id="IPR002934">
    <property type="entry name" value="Polymerase_NTP_transf_dom"/>
</dbReference>
<feature type="domain" description="Adenylyltransferase AadA C-terminal" evidence="6">
    <location>
        <begin position="158"/>
        <end position="250"/>
    </location>
</feature>
<keyword evidence="8" id="KW-1185">Reference proteome</keyword>
<evidence type="ECO:0000256" key="3">
    <source>
        <dbReference type="ARBA" id="ARBA00047831"/>
    </source>
</evidence>
<gene>
    <name evidence="7" type="ORF">T260_13650</name>
</gene>
<dbReference type="AlphaFoldDB" id="A0A7U9P591"/>
<dbReference type="GO" id="GO:0005524">
    <property type="term" value="F:ATP binding"/>
    <property type="evidence" value="ECO:0007669"/>
    <property type="project" value="UniProtKB-KW"/>
</dbReference>
<feature type="domain" description="Polymerase nucleotidyl transferase" evidence="5">
    <location>
        <begin position="21"/>
        <end position="96"/>
    </location>
</feature>
<dbReference type="GO" id="GO:0070566">
    <property type="term" value="F:adenylyltransferase activity"/>
    <property type="evidence" value="ECO:0007669"/>
    <property type="project" value="InterPro"/>
</dbReference>
<name>A0A7U9P591_GEOTM</name>
<keyword evidence="4" id="KW-0548">Nucleotidyltransferase</keyword>
<dbReference type="RefSeq" id="WP_023634271.1">
    <property type="nucleotide sequence ID" value="NZ_AYSF01000067.1"/>
</dbReference>
<evidence type="ECO:0000259" key="6">
    <source>
        <dbReference type="Pfam" id="PF13427"/>
    </source>
</evidence>
<dbReference type="Proteomes" id="UP000018339">
    <property type="component" value="Unassembled WGS sequence"/>
</dbReference>
<evidence type="ECO:0000256" key="4">
    <source>
        <dbReference type="PIRNR" id="PIRNR000819"/>
    </source>
</evidence>
<dbReference type="Pfam" id="PF01909">
    <property type="entry name" value="NTP_transf_2"/>
    <property type="match status" value="1"/>
</dbReference>
<organism evidence="7 8">
    <name type="scientific">Geobacillus thermopakistaniensis (strain MAS1)</name>
    <dbReference type="NCBI Taxonomy" id="1408282"/>
    <lineage>
        <taxon>Bacteria</taxon>
        <taxon>Bacillati</taxon>
        <taxon>Bacillota</taxon>
        <taxon>Bacilli</taxon>
        <taxon>Bacillales</taxon>
        <taxon>Anoxybacillaceae</taxon>
        <taxon>Geobacillus</taxon>
    </lineage>
</organism>
<dbReference type="PIRSF" id="PIRSF000819">
    <property type="entry name" value="Streptomycin_3-adenylyltransf"/>
    <property type="match status" value="1"/>
</dbReference>
<dbReference type="SUPFAM" id="SSF81301">
    <property type="entry name" value="Nucleotidyltransferase"/>
    <property type="match status" value="1"/>
</dbReference>
<dbReference type="EMBL" id="AYSF01000067">
    <property type="protein sequence ID" value="ESU71352.1"/>
    <property type="molecule type" value="Genomic_DNA"/>
</dbReference>
<protein>
    <recommendedName>
        <fullName evidence="4">Spectinomycin 9-adenylyltransferase</fullName>
    </recommendedName>
</protein>
<dbReference type="GeneID" id="32409720"/>
<keyword evidence="4" id="KW-0547">Nucleotide-binding</keyword>
<reference evidence="7 8" key="1">
    <citation type="journal article" date="2014" name="Genome Announc.">
        <title>Draft Genome Sequence of Geobacillus thermopakistaniensis Strain MAS1.</title>
        <authorList>
            <person name="Siddiqui M.A."/>
            <person name="Rashid N."/>
            <person name="Ayyampalayam S."/>
            <person name="Whitman W.B."/>
        </authorList>
    </citation>
    <scope>NUCLEOTIDE SEQUENCE [LARGE SCALE GENOMIC DNA]</scope>
    <source>
        <strain evidence="7 8">MAS1</strain>
    </source>
</reference>
<evidence type="ECO:0000313" key="8">
    <source>
        <dbReference type="Proteomes" id="UP000018339"/>
    </source>
</evidence>
<comment type="catalytic activity">
    <reaction evidence="3 4">
        <text>spectinomycin + ATP = 9-O-adenylylspectinomycin + diphosphate</text>
        <dbReference type="Rhea" id="RHEA:63228"/>
        <dbReference type="ChEBI" id="CHEBI:30616"/>
        <dbReference type="ChEBI" id="CHEBI:33019"/>
        <dbReference type="ChEBI" id="CHEBI:146260"/>
        <dbReference type="ChEBI" id="CHEBI:146261"/>
    </reaction>
</comment>